<feature type="compositionally biased region" description="Polar residues" evidence="1">
    <location>
        <begin position="288"/>
        <end position="298"/>
    </location>
</feature>
<feature type="compositionally biased region" description="Polar residues" evidence="1">
    <location>
        <begin position="877"/>
        <end position="890"/>
    </location>
</feature>
<keyword evidence="3" id="KW-1185">Reference proteome</keyword>
<feature type="region of interest" description="Disordered" evidence="1">
    <location>
        <begin position="1452"/>
        <end position="1537"/>
    </location>
</feature>
<feature type="non-terminal residue" evidence="2">
    <location>
        <position position="1"/>
    </location>
</feature>
<feature type="compositionally biased region" description="Polar residues" evidence="1">
    <location>
        <begin position="21"/>
        <end position="34"/>
    </location>
</feature>
<feature type="compositionally biased region" description="Basic and acidic residues" evidence="1">
    <location>
        <begin position="398"/>
        <end position="422"/>
    </location>
</feature>
<gene>
    <name evidence="2" type="ORF">MNOR_LOCUS2403</name>
</gene>
<feature type="region of interest" description="Disordered" evidence="1">
    <location>
        <begin position="1"/>
        <end position="37"/>
    </location>
</feature>
<feature type="region of interest" description="Disordered" evidence="1">
    <location>
        <begin position="288"/>
        <end position="347"/>
    </location>
</feature>
<feature type="compositionally biased region" description="Polar residues" evidence="1">
    <location>
        <begin position="316"/>
        <end position="326"/>
    </location>
</feature>
<protein>
    <submittedName>
        <fullName evidence="2">Uncharacterized protein</fullName>
    </submittedName>
</protein>
<feature type="compositionally biased region" description="Basic and acidic residues" evidence="1">
    <location>
        <begin position="361"/>
        <end position="376"/>
    </location>
</feature>
<reference evidence="2 3" key="1">
    <citation type="submission" date="2024-05" db="EMBL/GenBank/DDBJ databases">
        <authorList>
            <person name="Wallberg A."/>
        </authorList>
    </citation>
    <scope>NUCLEOTIDE SEQUENCE [LARGE SCALE GENOMIC DNA]</scope>
</reference>
<feature type="region of interest" description="Disordered" evidence="1">
    <location>
        <begin position="868"/>
        <end position="898"/>
    </location>
</feature>
<feature type="region of interest" description="Disordered" evidence="1">
    <location>
        <begin position="1187"/>
        <end position="1234"/>
    </location>
</feature>
<feature type="compositionally biased region" description="Basic and acidic residues" evidence="1">
    <location>
        <begin position="1526"/>
        <end position="1537"/>
    </location>
</feature>
<accession>A0AAV2PQ25</accession>
<dbReference type="EMBL" id="CAXKWB010000725">
    <property type="protein sequence ID" value="CAL4062104.1"/>
    <property type="molecule type" value="Genomic_DNA"/>
</dbReference>
<feature type="compositionally biased region" description="Basic and acidic residues" evidence="1">
    <location>
        <begin position="1477"/>
        <end position="1492"/>
    </location>
</feature>
<name>A0AAV2PQ25_MEGNR</name>
<organism evidence="2 3">
    <name type="scientific">Meganyctiphanes norvegica</name>
    <name type="common">Northern krill</name>
    <name type="synonym">Thysanopoda norvegica</name>
    <dbReference type="NCBI Taxonomy" id="48144"/>
    <lineage>
        <taxon>Eukaryota</taxon>
        <taxon>Metazoa</taxon>
        <taxon>Ecdysozoa</taxon>
        <taxon>Arthropoda</taxon>
        <taxon>Crustacea</taxon>
        <taxon>Multicrustacea</taxon>
        <taxon>Malacostraca</taxon>
        <taxon>Eumalacostraca</taxon>
        <taxon>Eucarida</taxon>
        <taxon>Euphausiacea</taxon>
        <taxon>Euphausiidae</taxon>
        <taxon>Meganyctiphanes</taxon>
    </lineage>
</organism>
<evidence type="ECO:0000313" key="2">
    <source>
        <dbReference type="EMBL" id="CAL4062104.1"/>
    </source>
</evidence>
<comment type="caution">
    <text evidence="2">The sequence shown here is derived from an EMBL/GenBank/DDBJ whole genome shotgun (WGS) entry which is preliminary data.</text>
</comment>
<proteinExistence type="predicted"/>
<feature type="compositionally biased region" description="Basic and acidic residues" evidence="1">
    <location>
        <begin position="327"/>
        <end position="337"/>
    </location>
</feature>
<feature type="compositionally biased region" description="Basic and acidic residues" evidence="1">
    <location>
        <begin position="451"/>
        <end position="476"/>
    </location>
</feature>
<dbReference type="Proteomes" id="UP001497623">
    <property type="component" value="Unassembled WGS sequence"/>
</dbReference>
<evidence type="ECO:0000313" key="3">
    <source>
        <dbReference type="Proteomes" id="UP001497623"/>
    </source>
</evidence>
<feature type="compositionally biased region" description="Polar residues" evidence="1">
    <location>
        <begin position="1457"/>
        <end position="1470"/>
    </location>
</feature>
<sequence length="1537" mass="172049">ANDVFASSRPGCEGPGPPTAGNVSTQDTTASSHLPDSGLQETHKVRQFEGLVRGEAKSSQDIVADDVANSNMVPHVKPDLIADCDIIDLNYSQYDRQMEFDRSVLDTGNIELEAEIKTHAYQNMNDYNPPETNKINAAKSSKAKSIVIPNACDDELFISEDRTNIPVKGTLNAVSKAKENMCENVHEVIMENIENYKTTNIVSITPVSIDSSLGHENLQISTESTEAEKILNDSLSEGIRAISKSASFSSSSKPKGATISNCAALIALTGTAPRPQSHFPMDIICQSKKQPNSRQRLATTLGEPVEPVVIQRRRQSSLGHVDTNQTNEKDSHSERSRSASRIGYRHSTAFGETSNVIQFDLKPKNKSESHAKSNKDVRRKSPAPPSPQQPKPSFFRGKSFDSSDTQKKVSEISKSTSKDTELGTKTVTLSTKPPKRQIDSRNPSPLPPIRAAKEKDKKNANKESDDSTKVALNEKKSDVFPKEKENEVQLPLIHTLVSQNVEDLNREKELESMSQHLEDLQREKDIENFITHSETQISLPQPREDRIEVSTHMFSRSESEAMINSGDTLEVFERPTCVPSIEILDSIDNNDFSKKISLDSEPIYKNSVKIDHSPIVAIPIIIEPKTEDNVQENIDSGPSSLDQSQEEEVYVTALEIVEPTTAFNRSSTSITTVINVESSSSTSVTPTPVLMSEINQKATEDNEEQFEDASDELKINEKENYNNNFISKIESPISIVDQSSRESSTPCEEILHMESSQKMLEEPILLMSEEGSVSSGGVVTDPEMLASASASLSPASSWASNGGPVAKREYPLDEDEEELRWKALLAANEIESESGNDGCVSEEDFDAMAMDEEMRRLEEKLKVFENQLEDSVEPSCPSDNGQTSTSTSSRPLFKPEDIEGLRISPLPKVYPPPNMNRTKHFSLMSKMEIEQYGESETESDNSDNCSDDSADFLYIKNKLKLKPGDRRCRSHYLLRPKNMNILNSNKASNDEKIENKMDEELRLSGIVSQNDHNDTFDDVFNDKVDILPPQEFSECYEIPSDNPVKLHNIQERDETDSIDQQYEDIGDMREENIMLYGSEDEPLFGCMWYEDDGMTAVDFDGPEEIENYCGQGVLFFIFEDDLDENEVDETEYLDYVDYNTEETPQIISETKYIENVKEKEKSPKHKDSERTFVSAFKNGLRKASKYLGPKIDSNQKKRSRSASASRHKQDYNTEDITTKNMHLLPAPENVPERRRSAALDDYKDYSGVYNVRSGITRPNCGPTSDSEGPEISYSSGEYYASPALCVNTSDEDPSIAIPPPPTIPPPPLPPVPPPRWSRWEPTESPQSAGVEYGCWFENKQENLEQNTAPTHSTECNPNLDGNEMQFYLVGRPHNTPGNVYEDVQVTLEPEIIDNETISVEQIQTGAVYGEPYIKMSGWDPENCCDYEYIDTLACVGPSDCLQQSLECRSDEDESLYNDAQQPAPSHRPTSLKQLKRKQQEKTQRQEVEESHNNQECNTSVGVPAKRGRPTQEELSHGRQVSPHPKAIGDRRSWPPRK</sequence>
<feature type="region of interest" description="Disordered" evidence="1">
    <location>
        <begin position="793"/>
        <end position="813"/>
    </location>
</feature>
<feature type="region of interest" description="Disordered" evidence="1">
    <location>
        <begin position="359"/>
        <end position="476"/>
    </location>
</feature>
<evidence type="ECO:0000256" key="1">
    <source>
        <dbReference type="SAM" id="MobiDB-lite"/>
    </source>
</evidence>